<gene>
    <name evidence="3" type="ORF">DS742_09045</name>
    <name evidence="2" type="ORF">LAD12857_07020</name>
</gene>
<accession>A0A3E2NEA8</accession>
<dbReference type="OrthoDB" id="9781189at2"/>
<evidence type="ECO:0000313" key="4">
    <source>
        <dbReference type="Proteomes" id="UP000260680"/>
    </source>
</evidence>
<dbReference type="InterPro" id="IPR036866">
    <property type="entry name" value="RibonucZ/Hydroxyglut_hydro"/>
</dbReference>
<proteinExistence type="predicted"/>
<dbReference type="RefSeq" id="WP_117416669.1">
    <property type="nucleotide sequence ID" value="NZ_BRPJ01000010.1"/>
</dbReference>
<sequence length="284" mass="32329">MKIKIIGSGGCVSIPRPLCQCRICREARIKGVPYARCGCSLYLEDLNLLIDTPEDINAALNRADVKEIDTILFSHADPDHTMGIRVIEQLKMDWLARSVGITCSQPLTVGAMPEITKELRRQCSKYGSMLEYYEDMGLAKVENMNHMDKNGIHIEFVPVDESGTVTVFVIENHHQKVIYAPCDVKPFPDHLLFYKADVLIIGNTIVGDHLKDGFVLDETNDLRKELFVMKEIVELKDKYQIGKVIITHLEEDWGKSYDDYLRLQKQYDGIEFAYDGMKILLPTS</sequence>
<dbReference type="SUPFAM" id="SSF56281">
    <property type="entry name" value="Metallo-hydrolase/oxidoreductase"/>
    <property type="match status" value="1"/>
</dbReference>
<dbReference type="Pfam" id="PF12706">
    <property type="entry name" value="Lactamase_B_2"/>
    <property type="match status" value="1"/>
</dbReference>
<dbReference type="EMBL" id="BRPJ01000010">
    <property type="protein sequence ID" value="GLB28779.1"/>
    <property type="molecule type" value="Genomic_DNA"/>
</dbReference>
<protein>
    <submittedName>
        <fullName evidence="3">MBL fold metallo-hydrolase</fullName>
    </submittedName>
    <submittedName>
        <fullName evidence="2">Metallo-hydrolase/oxidoreductase</fullName>
    </submittedName>
</protein>
<organism evidence="3 4">
    <name type="scientific">Lacrimispora amygdalina</name>
    <dbReference type="NCBI Taxonomy" id="253257"/>
    <lineage>
        <taxon>Bacteria</taxon>
        <taxon>Bacillati</taxon>
        <taxon>Bacillota</taxon>
        <taxon>Clostridia</taxon>
        <taxon>Lachnospirales</taxon>
        <taxon>Lachnospiraceae</taxon>
        <taxon>Lacrimispora</taxon>
    </lineage>
</organism>
<name>A0A3E2NEA8_9FIRM</name>
<keyword evidence="5" id="KW-1185">Reference proteome</keyword>
<evidence type="ECO:0000313" key="5">
    <source>
        <dbReference type="Proteomes" id="UP001419084"/>
    </source>
</evidence>
<dbReference type="Proteomes" id="UP001419084">
    <property type="component" value="Unassembled WGS sequence"/>
</dbReference>
<dbReference type="AlphaFoldDB" id="A0A3E2NEA8"/>
<evidence type="ECO:0000313" key="2">
    <source>
        <dbReference type="EMBL" id="GLB28779.1"/>
    </source>
</evidence>
<evidence type="ECO:0000259" key="1">
    <source>
        <dbReference type="SMART" id="SM00849"/>
    </source>
</evidence>
<feature type="domain" description="Metallo-beta-lactamase" evidence="1">
    <location>
        <begin position="36"/>
        <end position="248"/>
    </location>
</feature>
<dbReference type="PANTHER" id="PTHR42663:SF6">
    <property type="entry name" value="HYDROLASE C777.06C-RELATED"/>
    <property type="match status" value="1"/>
</dbReference>
<reference evidence="3 4" key="1">
    <citation type="submission" date="2018-07" db="EMBL/GenBank/DDBJ databases">
        <title>New species, Clostridium PI-S10-A1B.</title>
        <authorList>
            <person name="Krishna G."/>
            <person name="Summeta K."/>
            <person name="Shikha S."/>
            <person name="Prabhu P.B."/>
            <person name="Suresh K."/>
        </authorList>
    </citation>
    <scope>NUCLEOTIDE SEQUENCE [LARGE SCALE GENOMIC DNA]</scope>
    <source>
        <strain evidence="3 4">PI-S10-A1B</strain>
    </source>
</reference>
<comment type="caution">
    <text evidence="3">The sequence shown here is derived from an EMBL/GenBank/DDBJ whole genome shotgun (WGS) entry which is preliminary data.</text>
</comment>
<dbReference type="SMART" id="SM00849">
    <property type="entry name" value="Lactamase_B"/>
    <property type="match status" value="1"/>
</dbReference>
<reference evidence="2 5" key="2">
    <citation type="journal article" date="2024" name="Int. J. Syst. Evol. Microbiol.">
        <title>Lacrimispora brassicae sp. nov. isolated from fermented cabbage, and proposal of Clostridium indicum Gundawar et al. 2019 and Clostridium methoxybenzovorans Mechichi et al. 1999 as heterotypic synonyms of Lacrimispora amygdalina (Parshina et al. 2003) Haas and Blanchard 2020 and Lacrimispora indolis (McClung and McCoy 1957) Haas and Blanchard 2020, respectively.</title>
        <authorList>
            <person name="Kobayashi H."/>
            <person name="Tanizawa Y."/>
            <person name="Sakamoto M."/>
            <person name="Ohkuma M."/>
            <person name="Tohno M."/>
        </authorList>
    </citation>
    <scope>NUCLEOTIDE SEQUENCE [LARGE SCALE GENOMIC DNA]</scope>
    <source>
        <strain evidence="2 5">DSM 12857</strain>
    </source>
</reference>
<dbReference type="InterPro" id="IPR001279">
    <property type="entry name" value="Metallo-B-lactamas"/>
</dbReference>
<dbReference type="EMBL" id="QOHO01000025">
    <property type="protein sequence ID" value="RFZ79358.1"/>
    <property type="molecule type" value="Genomic_DNA"/>
</dbReference>
<dbReference type="PANTHER" id="PTHR42663">
    <property type="entry name" value="HYDROLASE C777.06C-RELATED-RELATED"/>
    <property type="match status" value="1"/>
</dbReference>
<dbReference type="Gene3D" id="3.60.15.10">
    <property type="entry name" value="Ribonuclease Z/Hydroxyacylglutathione hydrolase-like"/>
    <property type="match status" value="1"/>
</dbReference>
<evidence type="ECO:0000313" key="3">
    <source>
        <dbReference type="EMBL" id="RFZ79358.1"/>
    </source>
</evidence>
<dbReference type="Proteomes" id="UP000260680">
    <property type="component" value="Unassembled WGS sequence"/>
</dbReference>